<dbReference type="STRING" id="767817.Desgi_0794"/>
<dbReference type="RefSeq" id="WP_006520998.1">
    <property type="nucleotide sequence ID" value="NC_021184.1"/>
</dbReference>
<organism evidence="1 2">
    <name type="scientific">Desulfoscipio gibsoniae DSM 7213</name>
    <dbReference type="NCBI Taxonomy" id="767817"/>
    <lineage>
        <taxon>Bacteria</taxon>
        <taxon>Bacillati</taxon>
        <taxon>Bacillota</taxon>
        <taxon>Clostridia</taxon>
        <taxon>Eubacteriales</taxon>
        <taxon>Desulfallaceae</taxon>
        <taxon>Desulfoscipio</taxon>
    </lineage>
</organism>
<dbReference type="KEGG" id="dgi:Desgi_0794"/>
<keyword evidence="2" id="KW-1185">Reference proteome</keyword>
<dbReference type="Gene3D" id="1.10.10.10">
    <property type="entry name" value="Winged helix-like DNA-binding domain superfamily/Winged helix DNA-binding domain"/>
    <property type="match status" value="1"/>
</dbReference>
<dbReference type="Proteomes" id="UP000013520">
    <property type="component" value="Chromosome"/>
</dbReference>
<protein>
    <recommendedName>
        <fullName evidence="3">Transcriptional regulator</fullName>
    </recommendedName>
</protein>
<name>R4KL34_9FIRM</name>
<dbReference type="EMBL" id="CP003273">
    <property type="protein sequence ID" value="AGL00346.1"/>
    <property type="molecule type" value="Genomic_DNA"/>
</dbReference>
<sequence length="80" mass="9150">MQGAVRDLREVIREEMFMRDRILKILQDGPKTVPEIAGALGCPSHEVMYWVMGMRKYGHVAETEEEDGFFKYKAVTGEGN</sequence>
<dbReference type="InterPro" id="IPR036388">
    <property type="entry name" value="WH-like_DNA-bd_sf"/>
</dbReference>
<dbReference type="AlphaFoldDB" id="R4KL34"/>
<dbReference type="OrthoDB" id="5517596at2"/>
<dbReference type="InterPro" id="IPR036390">
    <property type="entry name" value="WH_DNA-bd_sf"/>
</dbReference>
<accession>R4KL34</accession>
<dbReference type="SUPFAM" id="SSF46785">
    <property type="entry name" value="Winged helix' DNA-binding domain"/>
    <property type="match status" value="1"/>
</dbReference>
<evidence type="ECO:0000313" key="2">
    <source>
        <dbReference type="Proteomes" id="UP000013520"/>
    </source>
</evidence>
<reference evidence="1 2" key="1">
    <citation type="submission" date="2012-01" db="EMBL/GenBank/DDBJ databases">
        <title>Complete sequence of Desulfotomaculum gibsoniae DSM 7213.</title>
        <authorList>
            <consortium name="US DOE Joint Genome Institute"/>
            <person name="Lucas S."/>
            <person name="Han J."/>
            <person name="Lapidus A."/>
            <person name="Cheng J.-F."/>
            <person name="Goodwin L."/>
            <person name="Pitluck S."/>
            <person name="Peters L."/>
            <person name="Ovchinnikova G."/>
            <person name="Teshima H."/>
            <person name="Detter J.C."/>
            <person name="Han C."/>
            <person name="Tapia R."/>
            <person name="Land M."/>
            <person name="Hauser L."/>
            <person name="Kyrpides N."/>
            <person name="Ivanova N."/>
            <person name="Pagani I."/>
            <person name="Parshina S."/>
            <person name="Plugge C."/>
            <person name="Muyzer G."/>
            <person name="Kuever J."/>
            <person name="Ivanova A."/>
            <person name="Nazina T."/>
            <person name="Klenk H.-P."/>
            <person name="Brambilla E."/>
            <person name="Spring S."/>
            <person name="Stams A.F."/>
            <person name="Woyke T."/>
        </authorList>
    </citation>
    <scope>NUCLEOTIDE SEQUENCE [LARGE SCALE GENOMIC DNA]</scope>
    <source>
        <strain evidence="1 2">DSM 7213</strain>
    </source>
</reference>
<gene>
    <name evidence="1" type="ORF">Desgi_0794</name>
</gene>
<evidence type="ECO:0008006" key="3">
    <source>
        <dbReference type="Google" id="ProtNLM"/>
    </source>
</evidence>
<proteinExistence type="predicted"/>
<evidence type="ECO:0000313" key="1">
    <source>
        <dbReference type="EMBL" id="AGL00346.1"/>
    </source>
</evidence>
<dbReference type="HOGENOM" id="CLU_2583996_0_0_9"/>